<reference evidence="2 3" key="1">
    <citation type="submission" date="2020-04" db="EMBL/GenBank/DDBJ databases">
        <title>MicrobeNet Type strains.</title>
        <authorList>
            <person name="Nicholson A.C."/>
        </authorList>
    </citation>
    <scope>NUCLEOTIDE SEQUENCE [LARGE SCALE GENOMIC DNA]</scope>
    <source>
        <strain evidence="2 3">DSM 22768</strain>
    </source>
</reference>
<name>A0A7X9LF36_STRRT</name>
<dbReference type="InterPro" id="IPR010699">
    <property type="entry name" value="DUF1275"/>
</dbReference>
<feature type="transmembrane region" description="Helical" evidence="1">
    <location>
        <begin position="59"/>
        <end position="78"/>
    </location>
</feature>
<gene>
    <name evidence="2" type="ORF">HHO37_09220</name>
</gene>
<accession>A0A7X9LF36</accession>
<feature type="transmembrane region" description="Helical" evidence="1">
    <location>
        <begin position="198"/>
        <end position="214"/>
    </location>
</feature>
<evidence type="ECO:0000313" key="3">
    <source>
        <dbReference type="Proteomes" id="UP000532121"/>
    </source>
</evidence>
<sequence length="226" mass="25860">MAKKYQNFEGLRAAMLLTFISGFIDAYTFITQEGRFASMQTGNLLYMTINIAEGHLKEAFSFLIPIVFFILGQFFYYFLKKWITPKNVRWHKFSTYVLLILLAVIAVLSPLLPSIFTIAGLATFASIQLATFKRVRGYAYTNTMMTGNIKNAAYLFLKGSVEKDEQILKQSCYIIAVIITFIAGVWVSAAMCRYLTESSLYLLLLPMLVLVYFLNMERKENKIKDS</sequence>
<proteinExistence type="predicted"/>
<protein>
    <submittedName>
        <fullName evidence="2">DUF1275 domain-containing protein</fullName>
    </submittedName>
</protein>
<dbReference type="AlphaFoldDB" id="A0A7X9LF36"/>
<keyword evidence="1" id="KW-1133">Transmembrane helix</keyword>
<dbReference type="RefSeq" id="WP_037611265.1">
    <property type="nucleotide sequence ID" value="NZ_CP043405.1"/>
</dbReference>
<dbReference type="Proteomes" id="UP000532121">
    <property type="component" value="Unassembled WGS sequence"/>
</dbReference>
<dbReference type="PANTHER" id="PTHR37314">
    <property type="entry name" value="SLR0142 PROTEIN"/>
    <property type="match status" value="1"/>
</dbReference>
<dbReference type="PANTHER" id="PTHR37314:SF4">
    <property type="entry name" value="UPF0700 TRANSMEMBRANE PROTEIN YOAK"/>
    <property type="match status" value="1"/>
</dbReference>
<feature type="transmembrane region" description="Helical" evidence="1">
    <location>
        <begin position="12"/>
        <end position="30"/>
    </location>
</feature>
<comment type="caution">
    <text evidence="2">The sequence shown here is derived from an EMBL/GenBank/DDBJ whole genome shotgun (WGS) entry which is preliminary data.</text>
</comment>
<evidence type="ECO:0000256" key="1">
    <source>
        <dbReference type="SAM" id="Phobius"/>
    </source>
</evidence>
<dbReference type="Pfam" id="PF06912">
    <property type="entry name" value="DUF1275"/>
    <property type="match status" value="1"/>
</dbReference>
<feature type="transmembrane region" description="Helical" evidence="1">
    <location>
        <begin position="172"/>
        <end position="192"/>
    </location>
</feature>
<evidence type="ECO:0000313" key="2">
    <source>
        <dbReference type="EMBL" id="NMD49834.1"/>
    </source>
</evidence>
<keyword evidence="1" id="KW-0812">Transmembrane</keyword>
<keyword evidence="1" id="KW-0472">Membrane</keyword>
<organism evidence="2 3">
    <name type="scientific">Streptococcus ratti</name>
    <dbReference type="NCBI Taxonomy" id="1341"/>
    <lineage>
        <taxon>Bacteria</taxon>
        <taxon>Bacillati</taxon>
        <taxon>Bacillota</taxon>
        <taxon>Bacilli</taxon>
        <taxon>Lactobacillales</taxon>
        <taxon>Streptococcaceae</taxon>
        <taxon>Streptococcus</taxon>
    </lineage>
</organism>
<dbReference type="EMBL" id="JABASA010000024">
    <property type="protein sequence ID" value="NMD49834.1"/>
    <property type="molecule type" value="Genomic_DNA"/>
</dbReference>